<keyword evidence="8 14" id="KW-0808">Transferase</keyword>
<dbReference type="PROSITE" id="PS51686">
    <property type="entry name" value="SAM_MT_RSMB_NOP"/>
    <property type="match status" value="1"/>
</dbReference>
<dbReference type="InterPro" id="IPR029063">
    <property type="entry name" value="SAM-dependent_MTases_sf"/>
</dbReference>
<keyword evidence="5" id="KW-0963">Cytoplasm</keyword>
<evidence type="ECO:0000256" key="7">
    <source>
        <dbReference type="ARBA" id="ARBA00022603"/>
    </source>
</evidence>
<keyword evidence="6" id="KW-0698">rRNA processing</keyword>
<comment type="catalytic activity">
    <reaction evidence="13">
        <text>cytidine(967) in 16S rRNA + S-adenosyl-L-methionine = 5-methylcytidine(967) in 16S rRNA + S-adenosyl-L-homocysteine + H(+)</text>
        <dbReference type="Rhea" id="RHEA:42748"/>
        <dbReference type="Rhea" id="RHEA-COMP:10219"/>
        <dbReference type="Rhea" id="RHEA-COMP:10220"/>
        <dbReference type="ChEBI" id="CHEBI:15378"/>
        <dbReference type="ChEBI" id="CHEBI:57856"/>
        <dbReference type="ChEBI" id="CHEBI:59789"/>
        <dbReference type="ChEBI" id="CHEBI:74483"/>
        <dbReference type="ChEBI" id="CHEBI:82748"/>
        <dbReference type="EC" id="2.1.1.176"/>
    </reaction>
</comment>
<dbReference type="InterPro" id="IPR004573">
    <property type="entry name" value="rRNA_ssu_MeTfrase_B"/>
</dbReference>
<dbReference type="PANTHER" id="PTHR22807">
    <property type="entry name" value="NOP2 YEAST -RELATED NOL1/NOP2/FMU SUN DOMAIN-CONTAINING"/>
    <property type="match status" value="1"/>
</dbReference>
<evidence type="ECO:0000313" key="17">
    <source>
        <dbReference type="Proteomes" id="UP000198584"/>
    </source>
</evidence>
<dbReference type="GO" id="GO:0006355">
    <property type="term" value="P:regulation of DNA-templated transcription"/>
    <property type="evidence" value="ECO:0007669"/>
    <property type="project" value="InterPro"/>
</dbReference>
<dbReference type="Gene3D" id="3.40.50.150">
    <property type="entry name" value="Vaccinia Virus protein VP39"/>
    <property type="match status" value="1"/>
</dbReference>
<dbReference type="Gene3D" id="1.10.940.10">
    <property type="entry name" value="NusB-like"/>
    <property type="match status" value="1"/>
</dbReference>
<dbReference type="InterPro" id="IPR054728">
    <property type="entry name" value="RsmB-like_ferredoxin"/>
</dbReference>
<evidence type="ECO:0000256" key="14">
    <source>
        <dbReference type="PROSITE-ProRule" id="PRU01023"/>
    </source>
</evidence>
<name>A0A1H4HDD6_9BACI</name>
<reference evidence="16 17" key="1">
    <citation type="submission" date="2016-10" db="EMBL/GenBank/DDBJ databases">
        <authorList>
            <person name="de Groot N.N."/>
        </authorList>
    </citation>
    <scope>NUCLEOTIDE SEQUENCE [LARGE SCALE GENOMIC DNA]</scope>
    <source>
        <strain evidence="16 17">CCM7597</strain>
    </source>
</reference>
<dbReference type="GO" id="GO:0003723">
    <property type="term" value="F:RNA binding"/>
    <property type="evidence" value="ECO:0007669"/>
    <property type="project" value="UniProtKB-UniRule"/>
</dbReference>
<dbReference type="Pfam" id="PF22458">
    <property type="entry name" value="RsmF-B_ferredox"/>
    <property type="match status" value="1"/>
</dbReference>
<comment type="function">
    <text evidence="1">Specifically methylates the cytosine at position 967 (m5C967) of 16S rRNA.</text>
</comment>
<evidence type="ECO:0000256" key="4">
    <source>
        <dbReference type="ARBA" id="ARBA00012140"/>
    </source>
</evidence>
<accession>A0A1H4HDD6</accession>
<dbReference type="PANTHER" id="PTHR22807:SF53">
    <property type="entry name" value="RIBOSOMAL RNA SMALL SUBUNIT METHYLTRANSFERASE B-RELATED"/>
    <property type="match status" value="1"/>
</dbReference>
<dbReference type="InterPro" id="IPR049560">
    <property type="entry name" value="MeTrfase_RsmB-F_NOP2_cat"/>
</dbReference>
<dbReference type="GO" id="GO:0008649">
    <property type="term" value="F:rRNA methyltransferase activity"/>
    <property type="evidence" value="ECO:0007669"/>
    <property type="project" value="InterPro"/>
</dbReference>
<dbReference type="FunFam" id="3.40.50.150:FF:000022">
    <property type="entry name" value="Ribosomal RNA small subunit methyltransferase B"/>
    <property type="match status" value="1"/>
</dbReference>
<dbReference type="InterPro" id="IPR035926">
    <property type="entry name" value="NusB-like_sf"/>
</dbReference>
<dbReference type="EMBL" id="FNQR01000026">
    <property type="protein sequence ID" value="SEB19715.1"/>
    <property type="molecule type" value="Genomic_DNA"/>
</dbReference>
<feature type="binding site" evidence="14">
    <location>
        <begin position="259"/>
        <end position="265"/>
    </location>
    <ligand>
        <name>S-adenosyl-L-methionine</name>
        <dbReference type="ChEBI" id="CHEBI:59789"/>
    </ligand>
</feature>
<dbReference type="FunFam" id="1.10.940.10:FF:000006">
    <property type="entry name" value="16S rRNA (Cytosine(967)-C(5))-methyltransferase RsmB"/>
    <property type="match status" value="1"/>
</dbReference>
<sequence>MSKYVLRETALDLLTRIGDQGGFSHVLIDRAMKEEKLSERDGALLTEIVYGTLQRRNLLAYSVDDRIKGKKKVKSWVKWLLYMSVYQMQFLDKVPDHAIIHEAVEISKKRGHKGIASLVNGVLRNIQREGVPDTSKIDDPVQRLAIETSHPEWLVASWIDMYGLETTRDMCNTNLTHKVVSVRVQPMKADREEVIKQLTRDGLEVEPSKLSPQGVLIHKGNILKHGLFRNGIVTIQDQSSMLVGEMMDVQPGMEVLDACSAPGGKTTHIAEKMQNEGKVIAYDLHAKKAKLVSEKAKQLDLHIIEAEQADSRELGDKHQVESFDRILLDAPCSGLGVLRSKPDIKYHKQEKDILVLSSIQDELLESMAPLLKKGGKLVYSTCTVDQRENEDVIQRFLNNHPEYTIDPSFNRDLPGELREAPGLSEYGLQLFPQHYDTDGFFLTRMIKLD</sequence>
<dbReference type="CDD" id="cd02440">
    <property type="entry name" value="AdoMet_MTases"/>
    <property type="match status" value="1"/>
</dbReference>
<dbReference type="Proteomes" id="UP000198584">
    <property type="component" value="Unassembled WGS sequence"/>
</dbReference>
<dbReference type="InterPro" id="IPR018314">
    <property type="entry name" value="RsmB/NOL1/NOP2-like_CS"/>
</dbReference>
<dbReference type="NCBIfam" id="NF011494">
    <property type="entry name" value="PRK14902.1"/>
    <property type="match status" value="1"/>
</dbReference>
<keyword evidence="7 14" id="KW-0489">Methyltransferase</keyword>
<evidence type="ECO:0000256" key="10">
    <source>
        <dbReference type="ARBA" id="ARBA00022884"/>
    </source>
</evidence>
<evidence type="ECO:0000256" key="11">
    <source>
        <dbReference type="ARBA" id="ARBA00030399"/>
    </source>
</evidence>
<evidence type="ECO:0000256" key="2">
    <source>
        <dbReference type="ARBA" id="ARBA00004496"/>
    </source>
</evidence>
<gene>
    <name evidence="16" type="ORF">SAMN05421743_12646</name>
</gene>
<evidence type="ECO:0000313" key="16">
    <source>
        <dbReference type="EMBL" id="SEB19715.1"/>
    </source>
</evidence>
<dbReference type="EC" id="2.1.1.176" evidence="4"/>
<keyword evidence="9 14" id="KW-0949">S-adenosyl-L-methionine</keyword>
<protein>
    <recommendedName>
        <fullName evidence="4">16S rRNA (cytosine(967)-C(5))-methyltransferase</fullName>
        <ecNumber evidence="4">2.1.1.176</ecNumber>
    </recommendedName>
    <alternativeName>
        <fullName evidence="11">16S rRNA m5C967 methyltransferase</fullName>
    </alternativeName>
    <alternativeName>
        <fullName evidence="12">rRNA (cytosine-C(5)-)-methyltransferase RsmB</fullName>
    </alternativeName>
</protein>
<dbReference type="NCBIfam" id="TIGR00563">
    <property type="entry name" value="rsmB"/>
    <property type="match status" value="1"/>
</dbReference>
<dbReference type="Pfam" id="PF01029">
    <property type="entry name" value="NusB"/>
    <property type="match status" value="1"/>
</dbReference>
<evidence type="ECO:0000256" key="6">
    <source>
        <dbReference type="ARBA" id="ARBA00022552"/>
    </source>
</evidence>
<proteinExistence type="inferred from homology"/>
<evidence type="ECO:0000256" key="1">
    <source>
        <dbReference type="ARBA" id="ARBA00002724"/>
    </source>
</evidence>
<feature type="binding site" evidence="14">
    <location>
        <position position="329"/>
    </location>
    <ligand>
        <name>S-adenosyl-L-methionine</name>
        <dbReference type="ChEBI" id="CHEBI:59789"/>
    </ligand>
</feature>
<dbReference type="InterPro" id="IPR001678">
    <property type="entry name" value="MeTrfase_RsmB-F_NOP2_dom"/>
</dbReference>
<dbReference type="InterPro" id="IPR023267">
    <property type="entry name" value="RCMT"/>
</dbReference>
<keyword evidence="10 14" id="KW-0694">RNA-binding</keyword>
<dbReference type="RefSeq" id="WP_093046814.1">
    <property type="nucleotide sequence ID" value="NZ_FNQR01000026.1"/>
</dbReference>
<dbReference type="PROSITE" id="PS01153">
    <property type="entry name" value="NOL1_NOP2_SUN"/>
    <property type="match status" value="1"/>
</dbReference>
<evidence type="ECO:0000259" key="15">
    <source>
        <dbReference type="PROSITE" id="PS51686"/>
    </source>
</evidence>
<evidence type="ECO:0000256" key="8">
    <source>
        <dbReference type="ARBA" id="ARBA00022679"/>
    </source>
</evidence>
<feature type="binding site" evidence="14">
    <location>
        <position position="283"/>
    </location>
    <ligand>
        <name>S-adenosyl-L-methionine</name>
        <dbReference type="ChEBI" id="CHEBI:59789"/>
    </ligand>
</feature>
<evidence type="ECO:0000256" key="12">
    <source>
        <dbReference type="ARBA" id="ARBA00031088"/>
    </source>
</evidence>
<dbReference type="GO" id="GO:0005737">
    <property type="term" value="C:cytoplasm"/>
    <property type="evidence" value="ECO:0007669"/>
    <property type="project" value="UniProtKB-SubCell"/>
</dbReference>
<dbReference type="InterPro" id="IPR006027">
    <property type="entry name" value="NusB_RsmB_TIM44"/>
</dbReference>
<feature type="domain" description="SAM-dependent MTase RsmB/NOP-type" evidence="15">
    <location>
        <begin position="170"/>
        <end position="448"/>
    </location>
</feature>
<dbReference type="PRINTS" id="PR02008">
    <property type="entry name" value="RCMTFAMILY"/>
</dbReference>
<organism evidence="16 17">
    <name type="scientific">Thalassobacillus cyri</name>
    <dbReference type="NCBI Taxonomy" id="571932"/>
    <lineage>
        <taxon>Bacteria</taxon>
        <taxon>Bacillati</taxon>
        <taxon>Bacillota</taxon>
        <taxon>Bacilli</taxon>
        <taxon>Bacillales</taxon>
        <taxon>Bacillaceae</taxon>
        <taxon>Thalassobacillus</taxon>
    </lineage>
</organism>
<feature type="binding site" evidence="14">
    <location>
        <position position="310"/>
    </location>
    <ligand>
        <name>S-adenosyl-L-methionine</name>
        <dbReference type="ChEBI" id="CHEBI:59789"/>
    </ligand>
</feature>
<keyword evidence="17" id="KW-1185">Reference proteome</keyword>
<dbReference type="OrthoDB" id="9810297at2"/>
<feature type="active site" description="Nucleophile" evidence="14">
    <location>
        <position position="382"/>
    </location>
</feature>
<dbReference type="Pfam" id="PF01189">
    <property type="entry name" value="Methyltr_RsmB-F"/>
    <property type="match status" value="1"/>
</dbReference>
<dbReference type="SUPFAM" id="SSF53335">
    <property type="entry name" value="S-adenosyl-L-methionine-dependent methyltransferases"/>
    <property type="match status" value="1"/>
</dbReference>
<dbReference type="FunFam" id="3.30.70.1170:FF:000003">
    <property type="entry name" value="16S rRNA (Cytosine(967)-C(5))-methyltransferase RsmB"/>
    <property type="match status" value="1"/>
</dbReference>
<dbReference type="SUPFAM" id="SSF48013">
    <property type="entry name" value="NusB-like"/>
    <property type="match status" value="1"/>
</dbReference>
<evidence type="ECO:0000256" key="13">
    <source>
        <dbReference type="ARBA" id="ARBA00047283"/>
    </source>
</evidence>
<dbReference type="AlphaFoldDB" id="A0A1H4HDD6"/>
<comment type="similarity">
    <text evidence="3 14">Belongs to the class I-like SAM-binding methyltransferase superfamily. RsmB/NOP family.</text>
</comment>
<evidence type="ECO:0000256" key="3">
    <source>
        <dbReference type="ARBA" id="ARBA00007494"/>
    </source>
</evidence>
<evidence type="ECO:0000256" key="5">
    <source>
        <dbReference type="ARBA" id="ARBA00022490"/>
    </source>
</evidence>
<dbReference type="STRING" id="571932.SAMN05421743_12646"/>
<evidence type="ECO:0000256" key="9">
    <source>
        <dbReference type="ARBA" id="ARBA00022691"/>
    </source>
</evidence>
<comment type="subcellular location">
    <subcellularLocation>
        <location evidence="2">Cytoplasm</location>
    </subcellularLocation>
</comment>
<dbReference type="Gene3D" id="3.30.70.1170">
    <property type="entry name" value="Sun protein, domain 3"/>
    <property type="match status" value="1"/>
</dbReference>